<evidence type="ECO:0000313" key="10">
    <source>
        <dbReference type="Proteomes" id="UP001274896"/>
    </source>
</evidence>
<dbReference type="SUPFAM" id="SSF103473">
    <property type="entry name" value="MFS general substrate transporter"/>
    <property type="match status" value="1"/>
</dbReference>
<feature type="transmembrane region" description="Helical" evidence="8">
    <location>
        <begin position="497"/>
        <end position="518"/>
    </location>
</feature>
<accession>A0AAE0QDH4</accession>
<feature type="transmembrane region" description="Helical" evidence="8">
    <location>
        <begin position="405"/>
        <end position="425"/>
    </location>
</feature>
<gene>
    <name evidence="9" type="ORF">QTP70_027859</name>
</gene>
<keyword evidence="3" id="KW-0813">Transport</keyword>
<dbReference type="GO" id="GO:0003676">
    <property type="term" value="F:nucleic acid binding"/>
    <property type="evidence" value="ECO:0007669"/>
    <property type="project" value="InterPro"/>
</dbReference>
<keyword evidence="6 8" id="KW-1133">Transmembrane helix</keyword>
<reference evidence="9" key="1">
    <citation type="submission" date="2023-06" db="EMBL/GenBank/DDBJ databases">
        <title>Male Hemibagrus guttatus genome.</title>
        <authorList>
            <person name="Bian C."/>
        </authorList>
    </citation>
    <scope>NUCLEOTIDE SEQUENCE</scope>
    <source>
        <strain evidence="9">Male_cb2023</strain>
        <tissue evidence="9">Muscle</tissue>
    </source>
</reference>
<dbReference type="PANTHER" id="PTHR11328">
    <property type="entry name" value="MAJOR FACILITATOR SUPERFAMILY DOMAIN-CONTAINING PROTEIN"/>
    <property type="match status" value="1"/>
</dbReference>
<dbReference type="PANTHER" id="PTHR11328:SF31">
    <property type="entry name" value="SODIUM-DEPENDENT LYSOPHOSPHATIDYLCHOLINE SYMPORTER 1 ISOFORM X1-RELATED"/>
    <property type="match status" value="1"/>
</dbReference>
<comment type="subcellular location">
    <subcellularLocation>
        <location evidence="1">Cell membrane</location>
        <topology evidence="1">Multi-pass membrane protein</topology>
    </subcellularLocation>
</comment>
<keyword evidence="5 8" id="KW-0812">Transmembrane</keyword>
<protein>
    <submittedName>
        <fullName evidence="9">Uncharacterized protein</fullName>
    </submittedName>
</protein>
<dbReference type="EMBL" id="JAUCMX010000017">
    <property type="protein sequence ID" value="KAK3519425.1"/>
    <property type="molecule type" value="Genomic_DNA"/>
</dbReference>
<dbReference type="InterPro" id="IPR036259">
    <property type="entry name" value="MFS_trans_sf"/>
</dbReference>
<dbReference type="GO" id="GO:0005886">
    <property type="term" value="C:plasma membrane"/>
    <property type="evidence" value="ECO:0007669"/>
    <property type="project" value="UniProtKB-SubCell"/>
</dbReference>
<evidence type="ECO:0000256" key="4">
    <source>
        <dbReference type="ARBA" id="ARBA00022475"/>
    </source>
</evidence>
<dbReference type="InterPro" id="IPR039672">
    <property type="entry name" value="MFS_2"/>
</dbReference>
<keyword evidence="7 8" id="KW-0472">Membrane</keyword>
<evidence type="ECO:0000256" key="8">
    <source>
        <dbReference type="SAM" id="Phobius"/>
    </source>
</evidence>
<evidence type="ECO:0000256" key="7">
    <source>
        <dbReference type="ARBA" id="ARBA00023136"/>
    </source>
</evidence>
<dbReference type="GO" id="GO:0015293">
    <property type="term" value="F:symporter activity"/>
    <property type="evidence" value="ECO:0007669"/>
    <property type="project" value="InterPro"/>
</dbReference>
<dbReference type="Gene3D" id="3.30.420.10">
    <property type="entry name" value="Ribonuclease H-like superfamily/Ribonuclease H"/>
    <property type="match status" value="1"/>
</dbReference>
<comment type="caution">
    <text evidence="9">The sequence shown here is derived from an EMBL/GenBank/DDBJ whole genome shotgun (WGS) entry which is preliminary data.</text>
</comment>
<sequence length="628" mass="70577">MRRDYHTQRMEIECSEEPSYEQQKGSGIPLARKLCYAIGGMPYQMTSNAKGFFMQIFLLDVVQMTPFYVSVNLFLGRAWDAITDPLVGYMVSKSGRTRIGKLIPWIVYSMPMGVIAYIMQWYTPQDSMSPVFSFCWYFAWCCVFDTLMSCYHVPYTSLNMFLGGDQKDRDSATGYRMGMEMFATLTGATIQGQIVGVYHAKKVQACSELNESSALTGNYSSALYYNSTASFTATLQDTLVNPVVTNAPSFSRTKNSTREAKHRRAYLIAALVLGGFYFLCCLVLFLGVKEQLAPLSKLDRIQVSYLTGMKMVLRHSPYIRLVLGFLFSSVAFQMAQGNLALFCTHAAGMGAYFQHLVLILLMAATLSIPFWQMLLIRLGKKTTIFIGLTTYIPALIIISCVKGTFLIFAMVGILAGASLASLYLLPWSMLPDVVDDFKVKNPSCRDLEPMFYSCYVFFNKFGGGVSHGISTLALHFAGYEPGACRHDSRVITTLQVLFAPVPICLLLIGMVFFCLYPINEQRRWETQVKLQKAVCCFSGVGLGPLVPVKGTLNASAYQNILDIFMLPTLWEQFGDDPFLFQHDCTPVTKARSIKTWMSEFGVEELDWPAQSPDLNPIEHLWDELERRL</sequence>
<dbReference type="Pfam" id="PF13347">
    <property type="entry name" value="MFS_2"/>
    <property type="match status" value="1"/>
</dbReference>
<evidence type="ECO:0000256" key="6">
    <source>
        <dbReference type="ARBA" id="ARBA00022989"/>
    </source>
</evidence>
<dbReference type="GO" id="GO:0008643">
    <property type="term" value="P:carbohydrate transport"/>
    <property type="evidence" value="ECO:0007669"/>
    <property type="project" value="InterPro"/>
</dbReference>
<dbReference type="Proteomes" id="UP001274896">
    <property type="component" value="Unassembled WGS sequence"/>
</dbReference>
<feature type="transmembrane region" description="Helical" evidence="8">
    <location>
        <begin position="356"/>
        <end position="376"/>
    </location>
</feature>
<dbReference type="InterPro" id="IPR036397">
    <property type="entry name" value="RNaseH_sf"/>
</dbReference>
<feature type="transmembrane region" description="Helical" evidence="8">
    <location>
        <begin position="131"/>
        <end position="151"/>
    </location>
</feature>
<dbReference type="FunFam" id="1.20.1250.20:FF:000183">
    <property type="entry name" value="sodium-dependent lysophosphatidylcholine symporter 1 isoform X2"/>
    <property type="match status" value="1"/>
</dbReference>
<keyword evidence="10" id="KW-1185">Reference proteome</keyword>
<evidence type="ECO:0000256" key="1">
    <source>
        <dbReference type="ARBA" id="ARBA00004651"/>
    </source>
</evidence>
<feature type="transmembrane region" description="Helical" evidence="8">
    <location>
        <begin position="265"/>
        <end position="288"/>
    </location>
</feature>
<feature type="transmembrane region" description="Helical" evidence="8">
    <location>
        <begin position="102"/>
        <end position="119"/>
    </location>
</feature>
<feature type="transmembrane region" description="Helical" evidence="8">
    <location>
        <begin position="382"/>
        <end position="398"/>
    </location>
</feature>
<name>A0AAE0QDH4_9TELE</name>
<comment type="similarity">
    <text evidence="2">Belongs to the major facilitator superfamily.</text>
</comment>
<feature type="transmembrane region" description="Helical" evidence="8">
    <location>
        <begin position="318"/>
        <end position="344"/>
    </location>
</feature>
<evidence type="ECO:0000256" key="5">
    <source>
        <dbReference type="ARBA" id="ARBA00022692"/>
    </source>
</evidence>
<proteinExistence type="inferred from homology"/>
<organism evidence="9 10">
    <name type="scientific">Hemibagrus guttatus</name>
    <dbReference type="NCBI Taxonomy" id="175788"/>
    <lineage>
        <taxon>Eukaryota</taxon>
        <taxon>Metazoa</taxon>
        <taxon>Chordata</taxon>
        <taxon>Craniata</taxon>
        <taxon>Vertebrata</taxon>
        <taxon>Euteleostomi</taxon>
        <taxon>Actinopterygii</taxon>
        <taxon>Neopterygii</taxon>
        <taxon>Teleostei</taxon>
        <taxon>Ostariophysi</taxon>
        <taxon>Siluriformes</taxon>
        <taxon>Bagridae</taxon>
        <taxon>Hemibagrus</taxon>
    </lineage>
</organism>
<dbReference type="AlphaFoldDB" id="A0AAE0QDH4"/>
<evidence type="ECO:0000313" key="9">
    <source>
        <dbReference type="EMBL" id="KAK3519425.1"/>
    </source>
</evidence>
<keyword evidence="4" id="KW-1003">Cell membrane</keyword>
<evidence type="ECO:0000256" key="2">
    <source>
        <dbReference type="ARBA" id="ARBA00008335"/>
    </source>
</evidence>
<evidence type="ECO:0000256" key="3">
    <source>
        <dbReference type="ARBA" id="ARBA00022448"/>
    </source>
</evidence>